<dbReference type="EMBL" id="CAJHJT010000001">
    <property type="protein sequence ID" value="CAD6993738.1"/>
    <property type="molecule type" value="Genomic_DNA"/>
</dbReference>
<protein>
    <submittedName>
        <fullName evidence="2">(Mediterranean fruit fly) hypothetical protein</fullName>
    </submittedName>
</protein>
<feature type="compositionally biased region" description="Polar residues" evidence="1">
    <location>
        <begin position="8"/>
        <end position="21"/>
    </location>
</feature>
<name>A0A811U5V5_CERCA</name>
<dbReference type="Proteomes" id="UP000606786">
    <property type="component" value="Unassembled WGS sequence"/>
</dbReference>
<evidence type="ECO:0000313" key="3">
    <source>
        <dbReference type="Proteomes" id="UP000606786"/>
    </source>
</evidence>
<dbReference type="OrthoDB" id="6020543at2759"/>
<keyword evidence="3" id="KW-1185">Reference proteome</keyword>
<evidence type="ECO:0000313" key="2">
    <source>
        <dbReference type="EMBL" id="CAD6993738.1"/>
    </source>
</evidence>
<feature type="region of interest" description="Disordered" evidence="1">
    <location>
        <begin position="1"/>
        <end position="21"/>
    </location>
</feature>
<evidence type="ECO:0000256" key="1">
    <source>
        <dbReference type="SAM" id="MobiDB-lite"/>
    </source>
</evidence>
<accession>A0A811U5V5</accession>
<reference evidence="2" key="1">
    <citation type="submission" date="2020-11" db="EMBL/GenBank/DDBJ databases">
        <authorList>
            <person name="Whitehead M."/>
        </authorList>
    </citation>
    <scope>NUCLEOTIDE SEQUENCE</scope>
    <source>
        <strain evidence="2">EGII</strain>
    </source>
</reference>
<sequence length="181" mass="19809">MHSVALFSPTTNTHTHSPQHTAHGQHLYCNFRTVMASPTQMAPFPYPLHGSKCNNSNNNKYKNHGNINTSKHTKISPQPHLRRLQGSCSTKTANVTANVTLRHSSTSTNTIRATLSLFCQFLTVYCILLTASGSVRMAQAQAKLSCGAEDVRAASAVNDAVKEEEQNDNEQEILALPLAKH</sequence>
<comment type="caution">
    <text evidence="2">The sequence shown here is derived from an EMBL/GenBank/DDBJ whole genome shotgun (WGS) entry which is preliminary data.</text>
</comment>
<dbReference type="AlphaFoldDB" id="A0A811U5V5"/>
<gene>
    <name evidence="2" type="ORF">CCAP1982_LOCUS2536</name>
</gene>
<organism evidence="2 3">
    <name type="scientific">Ceratitis capitata</name>
    <name type="common">Mediterranean fruit fly</name>
    <name type="synonym">Tephritis capitata</name>
    <dbReference type="NCBI Taxonomy" id="7213"/>
    <lineage>
        <taxon>Eukaryota</taxon>
        <taxon>Metazoa</taxon>
        <taxon>Ecdysozoa</taxon>
        <taxon>Arthropoda</taxon>
        <taxon>Hexapoda</taxon>
        <taxon>Insecta</taxon>
        <taxon>Pterygota</taxon>
        <taxon>Neoptera</taxon>
        <taxon>Endopterygota</taxon>
        <taxon>Diptera</taxon>
        <taxon>Brachycera</taxon>
        <taxon>Muscomorpha</taxon>
        <taxon>Tephritoidea</taxon>
        <taxon>Tephritidae</taxon>
        <taxon>Ceratitis</taxon>
        <taxon>Ceratitis</taxon>
    </lineage>
</organism>
<proteinExistence type="predicted"/>